<dbReference type="OrthoDB" id="10063126at2759"/>
<dbReference type="Proteomes" id="UP000663877">
    <property type="component" value="Unassembled WGS sequence"/>
</dbReference>
<organism evidence="2 5">
    <name type="scientific">Adineta steineri</name>
    <dbReference type="NCBI Taxonomy" id="433720"/>
    <lineage>
        <taxon>Eukaryota</taxon>
        <taxon>Metazoa</taxon>
        <taxon>Spiralia</taxon>
        <taxon>Gnathifera</taxon>
        <taxon>Rotifera</taxon>
        <taxon>Eurotatoria</taxon>
        <taxon>Bdelloidea</taxon>
        <taxon>Adinetida</taxon>
        <taxon>Adinetidae</taxon>
        <taxon>Adineta</taxon>
    </lineage>
</organism>
<gene>
    <name evidence="2" type="ORF">BJG266_LOCUS49594</name>
    <name evidence="3" type="ORF">QVE165_LOCUS66684</name>
</gene>
<dbReference type="EMBL" id="CAJNOM010008079">
    <property type="protein sequence ID" value="CAF1678465.1"/>
    <property type="molecule type" value="Genomic_DNA"/>
</dbReference>
<dbReference type="InterPro" id="IPR000873">
    <property type="entry name" value="AMP-dep_synth/lig_dom"/>
</dbReference>
<comment type="caution">
    <text evidence="2">The sequence shown here is derived from an EMBL/GenBank/DDBJ whole genome shotgun (WGS) entry which is preliminary data.</text>
</comment>
<dbReference type="AlphaFoldDB" id="A0A815ZZA7"/>
<evidence type="ECO:0000313" key="3">
    <source>
        <dbReference type="EMBL" id="CAF1678465.1"/>
    </source>
</evidence>
<sequence length="357" mass="40494">MQSMNNTQISFPSSITCIHHEFVCQVMKHPQKLAVELDEQSMTYAELLHYVQILSLHLINKCHVVPGEIICQCVERSLSMVIGIMAIEMIGGVYCPLSPRDPQHRLHALTEQAQSHLVLVHWLTKMKFNNDILLIDIQSILFNNDVMCDVNVHRLSSITVTPNNIAYIIFTSGSTGIPKAIQARHENFIHFMNSLVRIDVFNKNDTAVQIGRCSFDIHVQEILGTLMNGATLIMVHPRGTIDFDYLSNIVQMKQITYMFMVPSLIQRFFTFIAQSSKTTTSKYFRSLCSGGEPFSVKLSHLIAQTRLCEYNVWNYYGPAEITIACTLHLIHVKANAGSIPIGRPLSNYRCIIMNQHL</sequence>
<name>A0A815ZZA7_9BILA</name>
<dbReference type="GO" id="GO:0005737">
    <property type="term" value="C:cytoplasm"/>
    <property type="evidence" value="ECO:0007669"/>
    <property type="project" value="TreeGrafter"/>
</dbReference>
<evidence type="ECO:0000313" key="4">
    <source>
        <dbReference type="Proteomes" id="UP000663832"/>
    </source>
</evidence>
<dbReference type="GO" id="GO:0031177">
    <property type="term" value="F:phosphopantetheine binding"/>
    <property type="evidence" value="ECO:0007669"/>
    <property type="project" value="TreeGrafter"/>
</dbReference>
<dbReference type="PANTHER" id="PTHR45527:SF1">
    <property type="entry name" value="FATTY ACID SYNTHASE"/>
    <property type="match status" value="1"/>
</dbReference>
<evidence type="ECO:0000259" key="1">
    <source>
        <dbReference type="Pfam" id="PF00501"/>
    </source>
</evidence>
<dbReference type="GO" id="GO:0044550">
    <property type="term" value="P:secondary metabolite biosynthetic process"/>
    <property type="evidence" value="ECO:0007669"/>
    <property type="project" value="TreeGrafter"/>
</dbReference>
<accession>A0A815ZZA7</accession>
<reference evidence="2" key="1">
    <citation type="submission" date="2021-02" db="EMBL/GenBank/DDBJ databases">
        <authorList>
            <person name="Nowell W R."/>
        </authorList>
    </citation>
    <scope>NUCLEOTIDE SEQUENCE</scope>
</reference>
<proteinExistence type="predicted"/>
<dbReference type="PANTHER" id="PTHR45527">
    <property type="entry name" value="NONRIBOSOMAL PEPTIDE SYNTHETASE"/>
    <property type="match status" value="1"/>
</dbReference>
<feature type="domain" description="AMP-dependent synthetase/ligase" evidence="1">
    <location>
        <begin position="25"/>
        <end position="356"/>
    </location>
</feature>
<protein>
    <recommendedName>
        <fullName evidence="1">AMP-dependent synthetase/ligase domain-containing protein</fullName>
    </recommendedName>
</protein>
<dbReference type="GO" id="GO:0043041">
    <property type="term" value="P:amino acid activation for nonribosomal peptide biosynthetic process"/>
    <property type="evidence" value="ECO:0007669"/>
    <property type="project" value="TreeGrafter"/>
</dbReference>
<dbReference type="SUPFAM" id="SSF56801">
    <property type="entry name" value="Acetyl-CoA synthetase-like"/>
    <property type="match status" value="1"/>
</dbReference>
<dbReference type="InterPro" id="IPR020845">
    <property type="entry name" value="AMP-binding_CS"/>
</dbReference>
<evidence type="ECO:0000313" key="5">
    <source>
        <dbReference type="Proteomes" id="UP000663877"/>
    </source>
</evidence>
<dbReference type="PROSITE" id="PS00455">
    <property type="entry name" value="AMP_BINDING"/>
    <property type="match status" value="1"/>
</dbReference>
<dbReference type="EMBL" id="CAJNOI010007635">
    <property type="protein sequence ID" value="CAF1590651.1"/>
    <property type="molecule type" value="Genomic_DNA"/>
</dbReference>
<dbReference type="Pfam" id="PF00501">
    <property type="entry name" value="AMP-binding"/>
    <property type="match status" value="1"/>
</dbReference>
<evidence type="ECO:0000313" key="2">
    <source>
        <dbReference type="EMBL" id="CAF1590651.1"/>
    </source>
</evidence>
<dbReference type="Proteomes" id="UP000663832">
    <property type="component" value="Unassembled WGS sequence"/>
</dbReference>
<feature type="non-terminal residue" evidence="2">
    <location>
        <position position="1"/>
    </location>
</feature>
<dbReference type="Gene3D" id="3.40.50.980">
    <property type="match status" value="2"/>
</dbReference>
<keyword evidence="4" id="KW-1185">Reference proteome</keyword>